<gene>
    <name evidence="2" type="primary">rbfA</name>
    <name evidence="3" type="ORF">JCM15548_11512</name>
</gene>
<organism evidence="3 4">
    <name type="scientific">Geofilum rubicundum JCM 15548</name>
    <dbReference type="NCBI Taxonomy" id="1236989"/>
    <lineage>
        <taxon>Bacteria</taxon>
        <taxon>Pseudomonadati</taxon>
        <taxon>Bacteroidota</taxon>
        <taxon>Bacteroidia</taxon>
        <taxon>Marinilabiliales</taxon>
        <taxon>Marinilabiliaceae</taxon>
        <taxon>Geofilum</taxon>
    </lineage>
</organism>
<dbReference type="STRING" id="1236989.JCM15548_11512"/>
<keyword evidence="1 2" id="KW-0690">Ribosome biogenesis</keyword>
<dbReference type="InterPro" id="IPR023799">
    <property type="entry name" value="RbfA_dom_sf"/>
</dbReference>
<dbReference type="HAMAP" id="MF_00003">
    <property type="entry name" value="RbfA"/>
    <property type="match status" value="1"/>
</dbReference>
<keyword evidence="4" id="KW-1185">Reference proteome</keyword>
<name>A0A0E9LUR4_9BACT</name>
<dbReference type="AlphaFoldDB" id="A0A0E9LUR4"/>
<keyword evidence="2" id="KW-0963">Cytoplasm</keyword>
<reference evidence="3 4" key="1">
    <citation type="journal article" date="2015" name="Microbes Environ.">
        <title>Distribution and evolution of nitrogen fixation genes in the phylum bacteroidetes.</title>
        <authorList>
            <person name="Inoue J."/>
            <person name="Oshima K."/>
            <person name="Suda W."/>
            <person name="Sakamoto M."/>
            <person name="Iino T."/>
            <person name="Noda S."/>
            <person name="Hongoh Y."/>
            <person name="Hattori M."/>
            <person name="Ohkuma M."/>
        </authorList>
    </citation>
    <scope>NUCLEOTIDE SEQUENCE [LARGE SCALE GENOMIC DNA]</scope>
    <source>
        <strain evidence="3">JCM 15548</strain>
    </source>
</reference>
<dbReference type="GO" id="GO:0030490">
    <property type="term" value="P:maturation of SSU-rRNA"/>
    <property type="evidence" value="ECO:0007669"/>
    <property type="project" value="UniProtKB-UniRule"/>
</dbReference>
<dbReference type="Proteomes" id="UP000032900">
    <property type="component" value="Unassembled WGS sequence"/>
</dbReference>
<dbReference type="EMBL" id="BAZW01000008">
    <property type="protein sequence ID" value="GAO29337.1"/>
    <property type="molecule type" value="Genomic_DNA"/>
</dbReference>
<comment type="subunit">
    <text evidence="2">Monomer. Binds 30S ribosomal subunits, but not 50S ribosomal subunits or 70S ribosomes.</text>
</comment>
<evidence type="ECO:0000313" key="3">
    <source>
        <dbReference type="EMBL" id="GAO29337.1"/>
    </source>
</evidence>
<sequence>MDSTRQKKIGRLIQKEMSEIFQREVRDVIMGTMVSVTVARVSPDMGMAKVYLSIFPPTNKDEVFKNITQNASKLRFLLGQRVGKQLRVIPDLQFFIDDSLDYIEKIDDLLKE</sequence>
<dbReference type="GO" id="GO:0005829">
    <property type="term" value="C:cytosol"/>
    <property type="evidence" value="ECO:0007669"/>
    <property type="project" value="TreeGrafter"/>
</dbReference>
<proteinExistence type="inferred from homology"/>
<dbReference type="SUPFAM" id="SSF89919">
    <property type="entry name" value="Ribosome-binding factor A, RbfA"/>
    <property type="match status" value="1"/>
</dbReference>
<accession>A0A0E9LUR4</accession>
<dbReference type="NCBIfam" id="TIGR00082">
    <property type="entry name" value="rbfA"/>
    <property type="match status" value="1"/>
</dbReference>
<dbReference type="PANTHER" id="PTHR33515">
    <property type="entry name" value="RIBOSOME-BINDING FACTOR A, CHLOROPLASTIC-RELATED"/>
    <property type="match status" value="1"/>
</dbReference>
<evidence type="ECO:0000256" key="1">
    <source>
        <dbReference type="ARBA" id="ARBA00022517"/>
    </source>
</evidence>
<comment type="similarity">
    <text evidence="2">Belongs to the RbfA family.</text>
</comment>
<evidence type="ECO:0000313" key="4">
    <source>
        <dbReference type="Proteomes" id="UP000032900"/>
    </source>
</evidence>
<dbReference type="Gene3D" id="3.30.300.20">
    <property type="match status" value="1"/>
</dbReference>
<comment type="function">
    <text evidence="2">One of several proteins that assist in the late maturation steps of the functional core of the 30S ribosomal subunit. Associates with free 30S ribosomal subunits (but not with 30S subunits that are part of 70S ribosomes or polysomes). Required for efficient processing of 16S rRNA. May interact with the 5'-terminal helix region of 16S rRNA.</text>
</comment>
<dbReference type="InterPro" id="IPR000238">
    <property type="entry name" value="RbfA"/>
</dbReference>
<dbReference type="OrthoDB" id="9811910at2"/>
<comment type="caution">
    <text evidence="3">The sequence shown here is derived from an EMBL/GenBank/DDBJ whole genome shotgun (WGS) entry which is preliminary data.</text>
</comment>
<dbReference type="InterPro" id="IPR015946">
    <property type="entry name" value="KH_dom-like_a/b"/>
</dbReference>
<comment type="subcellular location">
    <subcellularLocation>
        <location evidence="2">Cytoplasm</location>
    </subcellularLocation>
</comment>
<evidence type="ECO:0000256" key="2">
    <source>
        <dbReference type="HAMAP-Rule" id="MF_00003"/>
    </source>
</evidence>
<dbReference type="RefSeq" id="WP_062123727.1">
    <property type="nucleotide sequence ID" value="NZ_BAZW01000008.1"/>
</dbReference>
<dbReference type="PANTHER" id="PTHR33515:SF1">
    <property type="entry name" value="RIBOSOME-BINDING FACTOR A, CHLOROPLASTIC-RELATED"/>
    <property type="match status" value="1"/>
</dbReference>
<dbReference type="GO" id="GO:0043024">
    <property type="term" value="F:ribosomal small subunit binding"/>
    <property type="evidence" value="ECO:0007669"/>
    <property type="project" value="TreeGrafter"/>
</dbReference>
<dbReference type="Pfam" id="PF02033">
    <property type="entry name" value="RBFA"/>
    <property type="match status" value="1"/>
</dbReference>
<protein>
    <recommendedName>
        <fullName evidence="2">Ribosome-binding factor A</fullName>
    </recommendedName>
</protein>